<feature type="region of interest" description="Disordered" evidence="1">
    <location>
        <begin position="508"/>
        <end position="539"/>
    </location>
</feature>
<keyword evidence="3" id="KW-1185">Reference proteome</keyword>
<accession>A0A6A6HPI6</accession>
<protein>
    <submittedName>
        <fullName evidence="2">Uncharacterized protein</fullName>
    </submittedName>
</protein>
<evidence type="ECO:0000313" key="3">
    <source>
        <dbReference type="Proteomes" id="UP000800092"/>
    </source>
</evidence>
<dbReference type="PANTHER" id="PTHR42055:SF1">
    <property type="entry name" value="YALI0E03476P"/>
    <property type="match status" value="1"/>
</dbReference>
<proteinExistence type="predicted"/>
<sequence length="608" mass="66929">MLLPRRFQAIFALIFLVLVSLVLFNAPPSRRLEVSGLAVPKLPDSIPLPRNPFGPLSHKPPEEQANSTAGETHWYTDWKWRNPFSSAVTLDENRAVLPPQPPRPYIYTFYDTATKKDEETEKAEHELLLTWRRAWWAQDFKPIILGRSEAMNNQLYGELQRLELRPELEVELARMLAWGNMGSGILADWLTYPMADPNDAILSFLRRGEFPDLLAFEGLRSSLLCGEKAVINQAVKDALNHPDIRNAKDLLEVLPSALKLESQPNSIAVYDVRLVAQTYSHIANTLQNANPEFHLSLLPQLINSHLHTTWQSSFPKGINILIPLNKDPITALHAPLIDLARNLTQCPATPIPSSCPPNNPKCQPCVATRPLSLNIISSYKNDSDAFTLGIVPHPYTMYSLIHRTPTLTTRLVRRSSARNPWLTATTLELIGHGPSAATRILRFKDAVASSSSSSSTSSSHPTSLWLTPEPYYDSSASSALPHDIGSDAWQHDLDWHFGFVLPRAMLDTGRRDPPVPGSAEKQRPPPPKALPKAPSREEVAAEREILEGAAQVVVQSGSYSPLEIAKGGVRALEGVEYGGCGGVAVCAGVECEEEEGEGLGGLVGLGMI</sequence>
<dbReference type="AlphaFoldDB" id="A0A6A6HPI6"/>
<dbReference type="OrthoDB" id="5312133at2759"/>
<dbReference type="Proteomes" id="UP000800092">
    <property type="component" value="Unassembled WGS sequence"/>
</dbReference>
<evidence type="ECO:0000256" key="1">
    <source>
        <dbReference type="SAM" id="MobiDB-lite"/>
    </source>
</evidence>
<dbReference type="PANTHER" id="PTHR42055">
    <property type="entry name" value="YALI0E03476P"/>
    <property type="match status" value="1"/>
</dbReference>
<dbReference type="EMBL" id="ML991772">
    <property type="protein sequence ID" value="KAF2239769.1"/>
    <property type="molecule type" value="Genomic_DNA"/>
</dbReference>
<gene>
    <name evidence="2" type="ORF">EV356DRAFT_110701</name>
</gene>
<reference evidence="2" key="1">
    <citation type="journal article" date="2020" name="Stud. Mycol.">
        <title>101 Dothideomycetes genomes: a test case for predicting lifestyles and emergence of pathogens.</title>
        <authorList>
            <person name="Haridas S."/>
            <person name="Albert R."/>
            <person name="Binder M."/>
            <person name="Bloem J."/>
            <person name="Labutti K."/>
            <person name="Salamov A."/>
            <person name="Andreopoulos B."/>
            <person name="Baker S."/>
            <person name="Barry K."/>
            <person name="Bills G."/>
            <person name="Bluhm B."/>
            <person name="Cannon C."/>
            <person name="Castanera R."/>
            <person name="Culley D."/>
            <person name="Daum C."/>
            <person name="Ezra D."/>
            <person name="Gonzalez J."/>
            <person name="Henrissat B."/>
            <person name="Kuo A."/>
            <person name="Liang C."/>
            <person name="Lipzen A."/>
            <person name="Lutzoni F."/>
            <person name="Magnuson J."/>
            <person name="Mondo S."/>
            <person name="Nolan M."/>
            <person name="Ohm R."/>
            <person name="Pangilinan J."/>
            <person name="Park H.-J."/>
            <person name="Ramirez L."/>
            <person name="Alfaro M."/>
            <person name="Sun H."/>
            <person name="Tritt A."/>
            <person name="Yoshinaga Y."/>
            <person name="Zwiers L.-H."/>
            <person name="Turgeon B."/>
            <person name="Goodwin S."/>
            <person name="Spatafora J."/>
            <person name="Crous P."/>
            <person name="Grigoriev I."/>
        </authorList>
    </citation>
    <scope>NUCLEOTIDE SEQUENCE</scope>
    <source>
        <strain evidence="2">Tuck. ex Michener</strain>
    </source>
</reference>
<evidence type="ECO:0000313" key="2">
    <source>
        <dbReference type="EMBL" id="KAF2239769.1"/>
    </source>
</evidence>
<name>A0A6A6HPI6_VIRVR</name>
<organism evidence="2 3">
    <name type="scientific">Viridothelium virens</name>
    <name type="common">Speckled blister lichen</name>
    <name type="synonym">Trypethelium virens</name>
    <dbReference type="NCBI Taxonomy" id="1048519"/>
    <lineage>
        <taxon>Eukaryota</taxon>
        <taxon>Fungi</taxon>
        <taxon>Dikarya</taxon>
        <taxon>Ascomycota</taxon>
        <taxon>Pezizomycotina</taxon>
        <taxon>Dothideomycetes</taxon>
        <taxon>Dothideomycetes incertae sedis</taxon>
        <taxon>Trypetheliales</taxon>
        <taxon>Trypetheliaceae</taxon>
        <taxon>Viridothelium</taxon>
    </lineage>
</organism>